<dbReference type="OrthoDB" id="3038309at2759"/>
<evidence type="ECO:0000256" key="1">
    <source>
        <dbReference type="SAM" id="Phobius"/>
    </source>
</evidence>
<dbReference type="Gene3D" id="1.25.40.10">
    <property type="entry name" value="Tetratricopeptide repeat domain"/>
    <property type="match status" value="1"/>
</dbReference>
<evidence type="ECO:0000313" key="3">
    <source>
        <dbReference type="Proteomes" id="UP000076532"/>
    </source>
</evidence>
<proteinExistence type="predicted"/>
<reference evidence="2 3" key="1">
    <citation type="journal article" date="2016" name="Mol. Biol. Evol.">
        <title>Comparative Genomics of Early-Diverging Mushroom-Forming Fungi Provides Insights into the Origins of Lignocellulose Decay Capabilities.</title>
        <authorList>
            <person name="Nagy L.G."/>
            <person name="Riley R."/>
            <person name="Tritt A."/>
            <person name="Adam C."/>
            <person name="Daum C."/>
            <person name="Floudas D."/>
            <person name="Sun H."/>
            <person name="Yadav J.S."/>
            <person name="Pangilinan J."/>
            <person name="Larsson K.H."/>
            <person name="Matsuura K."/>
            <person name="Barry K."/>
            <person name="Labutti K."/>
            <person name="Kuo R."/>
            <person name="Ohm R.A."/>
            <person name="Bhattacharya S.S."/>
            <person name="Shirouzu T."/>
            <person name="Yoshinaga Y."/>
            <person name="Martin F.M."/>
            <person name="Grigoriev I.V."/>
            <person name="Hibbett D.S."/>
        </authorList>
    </citation>
    <scope>NUCLEOTIDE SEQUENCE [LARGE SCALE GENOMIC DNA]</scope>
    <source>
        <strain evidence="2 3">CBS 109695</strain>
    </source>
</reference>
<dbReference type="AlphaFoldDB" id="A0A166JIW2"/>
<dbReference type="Proteomes" id="UP000076532">
    <property type="component" value="Unassembled WGS sequence"/>
</dbReference>
<keyword evidence="1" id="KW-0472">Membrane</keyword>
<keyword evidence="3" id="KW-1185">Reference proteome</keyword>
<gene>
    <name evidence="2" type="ORF">FIBSPDRAFT_954104</name>
</gene>
<accession>A0A166JIW2</accession>
<evidence type="ECO:0000313" key="2">
    <source>
        <dbReference type="EMBL" id="KZP20907.1"/>
    </source>
</evidence>
<organism evidence="2 3">
    <name type="scientific">Athelia psychrophila</name>
    <dbReference type="NCBI Taxonomy" id="1759441"/>
    <lineage>
        <taxon>Eukaryota</taxon>
        <taxon>Fungi</taxon>
        <taxon>Dikarya</taxon>
        <taxon>Basidiomycota</taxon>
        <taxon>Agaricomycotina</taxon>
        <taxon>Agaricomycetes</taxon>
        <taxon>Agaricomycetidae</taxon>
        <taxon>Atheliales</taxon>
        <taxon>Atheliaceae</taxon>
        <taxon>Athelia</taxon>
    </lineage>
</organism>
<protein>
    <submittedName>
        <fullName evidence="2">Uncharacterized protein</fullName>
    </submittedName>
</protein>
<keyword evidence="1" id="KW-0812">Transmembrane</keyword>
<dbReference type="InterPro" id="IPR011990">
    <property type="entry name" value="TPR-like_helical_dom_sf"/>
</dbReference>
<sequence>MPQASRAPAESNALTLLKLMKRLNFHPNCAYSSPPDRPGNWSLFSLGMTIYSPIISTLPVKGLPGDAQRANIMAALAYHLSSVGRHEEAVTAVREAVDLRRALAADQPAAFNAPLASSLFNMAVGLAAVTWLYRS</sequence>
<feature type="transmembrane region" description="Helical" evidence="1">
    <location>
        <begin position="109"/>
        <end position="133"/>
    </location>
</feature>
<keyword evidence="1" id="KW-1133">Transmembrane helix</keyword>
<dbReference type="EMBL" id="KV417551">
    <property type="protein sequence ID" value="KZP20907.1"/>
    <property type="molecule type" value="Genomic_DNA"/>
</dbReference>
<name>A0A166JIW2_9AGAM</name>